<evidence type="ECO:0000313" key="20">
    <source>
        <dbReference type="Proteomes" id="UP000225706"/>
    </source>
</evidence>
<feature type="coiled-coil region" evidence="17">
    <location>
        <begin position="239"/>
        <end position="269"/>
    </location>
</feature>
<evidence type="ECO:0000256" key="5">
    <source>
        <dbReference type="ARBA" id="ARBA00022516"/>
    </source>
</evidence>
<dbReference type="Proteomes" id="UP000225706">
    <property type="component" value="Unassembled WGS sequence"/>
</dbReference>
<organism evidence="19 20">
    <name type="scientific">Stylophora pistillata</name>
    <name type="common">Smooth cauliflower coral</name>
    <dbReference type="NCBI Taxonomy" id="50429"/>
    <lineage>
        <taxon>Eukaryota</taxon>
        <taxon>Metazoa</taxon>
        <taxon>Cnidaria</taxon>
        <taxon>Anthozoa</taxon>
        <taxon>Hexacorallia</taxon>
        <taxon>Scleractinia</taxon>
        <taxon>Astrocoeniina</taxon>
        <taxon>Pocilloporidae</taxon>
        <taxon>Stylophora</taxon>
    </lineage>
</organism>
<dbReference type="GO" id="GO:0030497">
    <property type="term" value="P:fatty acid elongation"/>
    <property type="evidence" value="ECO:0007669"/>
    <property type="project" value="TreeGrafter"/>
</dbReference>
<keyword evidence="9 16" id="KW-1133">Transmembrane helix</keyword>
<reference evidence="20" key="1">
    <citation type="journal article" date="2017" name="bioRxiv">
        <title>Comparative analysis of the genomes of Stylophora pistillata and Acropora digitifera provides evidence for extensive differences between species of corals.</title>
        <authorList>
            <person name="Voolstra C.R."/>
            <person name="Li Y."/>
            <person name="Liew Y.J."/>
            <person name="Baumgarten S."/>
            <person name="Zoccola D."/>
            <person name="Flot J.-F."/>
            <person name="Tambutte S."/>
            <person name="Allemand D."/>
            <person name="Aranda M."/>
        </authorList>
    </citation>
    <scope>NUCLEOTIDE SEQUENCE [LARGE SCALE GENOMIC DNA]</scope>
</reference>
<evidence type="ECO:0000256" key="12">
    <source>
        <dbReference type="ARBA" id="ARBA00023136"/>
    </source>
</evidence>
<evidence type="ECO:0000256" key="2">
    <source>
        <dbReference type="ARBA" id="ARBA00005194"/>
    </source>
</evidence>
<dbReference type="EC" id="4.2.1.134" evidence="4 16"/>
<dbReference type="OrthoDB" id="2157530at2759"/>
<comment type="catalytic activity">
    <reaction evidence="16">
        <text>a very-long-chain (3R)-3-hydroxyacyl-CoA = a very-long-chain (2E)-enoyl-CoA + H2O</text>
        <dbReference type="Rhea" id="RHEA:45812"/>
        <dbReference type="ChEBI" id="CHEBI:15377"/>
        <dbReference type="ChEBI" id="CHEBI:83728"/>
        <dbReference type="ChEBI" id="CHEBI:85440"/>
        <dbReference type="EC" id="4.2.1.134"/>
    </reaction>
</comment>
<dbReference type="GO" id="GO:0042761">
    <property type="term" value="P:very long-chain fatty acid biosynthetic process"/>
    <property type="evidence" value="ECO:0007669"/>
    <property type="project" value="TreeGrafter"/>
</dbReference>
<keyword evidence="8 16" id="KW-0276">Fatty acid metabolism</keyword>
<comment type="pathway">
    <text evidence="2 16">Lipid metabolism; fatty acid biosynthesis.</text>
</comment>
<evidence type="ECO:0000256" key="17">
    <source>
        <dbReference type="SAM" id="Coils"/>
    </source>
</evidence>
<comment type="similarity">
    <text evidence="3 16">Belongs to the very long-chain fatty acids dehydratase HACD family.</text>
</comment>
<feature type="transmembrane region" description="Helical" evidence="16">
    <location>
        <begin position="454"/>
        <end position="476"/>
    </location>
</feature>
<evidence type="ECO:0000256" key="10">
    <source>
        <dbReference type="ARBA" id="ARBA00023054"/>
    </source>
</evidence>
<feature type="transmembrane region" description="Helical" evidence="16">
    <location>
        <begin position="281"/>
        <end position="303"/>
    </location>
</feature>
<feature type="transmembrane region" description="Helical" evidence="16">
    <location>
        <begin position="414"/>
        <end position="434"/>
    </location>
</feature>
<dbReference type="PANTHER" id="PTHR11035">
    <property type="entry name" value="VERY-LONG-CHAIN (3R)-3-HYDROXYACYL-COA DEHYDRATASE"/>
    <property type="match status" value="1"/>
</dbReference>
<feature type="transmembrane region" description="Helical" evidence="16">
    <location>
        <begin position="92"/>
        <end position="114"/>
    </location>
</feature>
<dbReference type="UniPathway" id="UPA00094"/>
<evidence type="ECO:0000256" key="4">
    <source>
        <dbReference type="ARBA" id="ARBA00013122"/>
    </source>
</evidence>
<dbReference type="PANTHER" id="PTHR11035:SF35">
    <property type="entry name" value="VERY-LONG-CHAIN (3R)-3-HYDROXYACYL-COA DEHYDRATASE"/>
    <property type="match status" value="1"/>
</dbReference>
<dbReference type="InterPro" id="IPR007482">
    <property type="entry name" value="Tyr_Pase-like_PTPLA"/>
</dbReference>
<keyword evidence="11 16" id="KW-0443">Lipid metabolism</keyword>
<keyword evidence="6 16" id="KW-0812">Transmembrane</keyword>
<dbReference type="EMBL" id="LSMT01000004">
    <property type="protein sequence ID" value="PFX34498.1"/>
    <property type="molecule type" value="Genomic_DNA"/>
</dbReference>
<evidence type="ECO:0000256" key="15">
    <source>
        <dbReference type="ARBA" id="ARBA00025733"/>
    </source>
</evidence>
<comment type="caution">
    <text evidence="19">The sequence shown here is derived from an EMBL/GenBank/DDBJ whole genome shotgun (WGS) entry which is preliminary data.</text>
</comment>
<name>A0A2B4T136_STYPI</name>
<dbReference type="InterPro" id="IPR008978">
    <property type="entry name" value="HSP20-like_chaperone"/>
</dbReference>
<dbReference type="CDD" id="cd06465">
    <property type="entry name" value="p23_hB-ind1_like"/>
    <property type="match status" value="1"/>
</dbReference>
<evidence type="ECO:0000256" key="1">
    <source>
        <dbReference type="ARBA" id="ARBA00004477"/>
    </source>
</evidence>
<evidence type="ECO:0000259" key="18">
    <source>
        <dbReference type="PROSITE" id="PS51203"/>
    </source>
</evidence>
<evidence type="ECO:0000256" key="7">
    <source>
        <dbReference type="ARBA" id="ARBA00022824"/>
    </source>
</evidence>
<dbReference type="FunFam" id="2.60.40.790:FF:000013">
    <property type="entry name" value="Very-long-chain (3R)-3-hydroxyacyl-CoA dehydratase"/>
    <property type="match status" value="1"/>
</dbReference>
<gene>
    <name evidence="19" type="primary">ptplad1</name>
    <name evidence="19" type="ORF">AWC38_SpisGene573</name>
</gene>
<dbReference type="GO" id="GO:0102158">
    <property type="term" value="F:very-long-chain (3R)-3-hydroxyacyl-CoA dehydratase activity"/>
    <property type="evidence" value="ECO:0007669"/>
    <property type="project" value="UniProtKB-EC"/>
</dbReference>
<comment type="similarity">
    <text evidence="15">Belongs to the p23/wos2 family.</text>
</comment>
<dbReference type="Pfam" id="PF04387">
    <property type="entry name" value="PTPLA"/>
    <property type="match status" value="1"/>
</dbReference>
<evidence type="ECO:0000256" key="16">
    <source>
        <dbReference type="RuleBase" id="RU363109"/>
    </source>
</evidence>
<feature type="domain" description="CS" evidence="18">
    <location>
        <begin position="122"/>
        <end position="214"/>
    </location>
</feature>
<dbReference type="SUPFAM" id="SSF49764">
    <property type="entry name" value="HSP20-like chaperones"/>
    <property type="match status" value="1"/>
</dbReference>
<feature type="transmembrane region" description="Helical" evidence="16">
    <location>
        <begin position="374"/>
        <end position="394"/>
    </location>
</feature>
<keyword evidence="12 16" id="KW-0472">Membrane</keyword>
<evidence type="ECO:0000256" key="3">
    <source>
        <dbReference type="ARBA" id="ARBA00007811"/>
    </source>
</evidence>
<keyword evidence="14 16" id="KW-0456">Lyase</keyword>
<keyword evidence="7 16" id="KW-0256">Endoplasmic reticulum</keyword>
<dbReference type="STRING" id="50429.A0A2B4T136"/>
<sequence length="495" mass="56878">MLGAGREKTRKTEALCVAEWNVRIPLGKPTSQRPDRKTALVALEMNRYNEGRAALSETRLLGHDSFEDHGKSTQERKEAGVGFAFPEYVVGVLYMLVGIMELRLVMALCIIGNLRVSKMAAVFKPIIRWAQSKERVFLTLELSDVQYPAVELTSNRLVFQGFGHGARGEQQYHVDIDFYRPVDITASSHKVLDRHVEFSIAKLKGQHEFWPRLIVDEQKPAWLKVNFDRWQSGDTSDSEEDEQEERAKLENLMANTKAMELDLDNEIEKTKKEVFRFIRTFYLVVYNLMQGGLYLYITSVLVYKVIFQGTAAFSEAYNSVSDVLASCQLAAFLEVIHPIVGIVKTGALAPFMQVFGRNLVLFLVVVANKELHELAAVYGLFIVWSLIEVVRYPFYASQIVGIRIEPLMWLRYTLWIPLYPLGVLFEVTLIWKAIPLLDESERFSVKLPNALNFSFSFAWFLRVYLIFLVIGGCHMMKHMYALRQRRYGKKKSKTK</sequence>
<accession>A0A2B4T136</accession>
<evidence type="ECO:0000256" key="9">
    <source>
        <dbReference type="ARBA" id="ARBA00022989"/>
    </source>
</evidence>
<dbReference type="InterPro" id="IPR007052">
    <property type="entry name" value="CS_dom"/>
</dbReference>
<dbReference type="AlphaFoldDB" id="A0A2B4T136"/>
<evidence type="ECO:0000313" key="19">
    <source>
        <dbReference type="EMBL" id="PFX34498.1"/>
    </source>
</evidence>
<keyword evidence="13 16" id="KW-0275">Fatty acid biosynthesis</keyword>
<dbReference type="GO" id="GO:0030148">
    <property type="term" value="P:sphingolipid biosynthetic process"/>
    <property type="evidence" value="ECO:0007669"/>
    <property type="project" value="TreeGrafter"/>
</dbReference>
<evidence type="ECO:0000256" key="11">
    <source>
        <dbReference type="ARBA" id="ARBA00023098"/>
    </source>
</evidence>
<evidence type="ECO:0000256" key="13">
    <source>
        <dbReference type="ARBA" id="ARBA00023160"/>
    </source>
</evidence>
<comment type="function">
    <text evidence="16">Catalyzes the third of the four reactions of the long-chain fatty acids elongation cycle. This endoplasmic reticulum-bound enzymatic process, allows the addition of two carbons to the chain of long- and very long-chain fatty acids/VLCFAs per cycle. This enzyme catalyzes the dehydration of the 3-hydroxyacyl-CoA intermediate into trans-2,3-enoyl-CoA, within each cycle of fatty acid elongation. Thereby, it participates to the production of VLCFAs of different chain lengths that are involved in multiple biological processes as precursors of membrane lipids and lipid mediators.</text>
</comment>
<evidence type="ECO:0000256" key="8">
    <source>
        <dbReference type="ARBA" id="ARBA00022832"/>
    </source>
</evidence>
<evidence type="ECO:0000256" key="6">
    <source>
        <dbReference type="ARBA" id="ARBA00022692"/>
    </source>
</evidence>
<evidence type="ECO:0000256" key="14">
    <source>
        <dbReference type="ARBA" id="ARBA00023239"/>
    </source>
</evidence>
<protein>
    <recommendedName>
        <fullName evidence="4 16">Very-long-chain (3R)-3-hydroxyacyl-CoA dehydratase</fullName>
        <ecNumber evidence="4 16">4.2.1.134</ecNumber>
    </recommendedName>
</protein>
<keyword evidence="5 16" id="KW-0444">Lipid biosynthesis</keyword>
<proteinExistence type="inferred from homology"/>
<dbReference type="Gene3D" id="2.60.40.790">
    <property type="match status" value="1"/>
</dbReference>
<keyword evidence="10 17" id="KW-0175">Coiled coil</keyword>
<keyword evidence="20" id="KW-1185">Reference proteome</keyword>
<comment type="subcellular location">
    <subcellularLocation>
        <location evidence="1 16">Endoplasmic reticulum membrane</location>
        <topology evidence="1 16">Multi-pass membrane protein</topology>
    </subcellularLocation>
</comment>
<dbReference type="PROSITE" id="PS51203">
    <property type="entry name" value="CS"/>
    <property type="match status" value="1"/>
</dbReference>
<dbReference type="GO" id="GO:0005789">
    <property type="term" value="C:endoplasmic reticulum membrane"/>
    <property type="evidence" value="ECO:0007669"/>
    <property type="project" value="UniProtKB-SubCell"/>
</dbReference>